<dbReference type="EMBL" id="GGEC01034732">
    <property type="protein sequence ID" value="MBX15216.1"/>
    <property type="molecule type" value="Transcribed_RNA"/>
</dbReference>
<dbReference type="AlphaFoldDB" id="A0A2P2LB75"/>
<accession>A0A2P2LB75</accession>
<evidence type="ECO:0000313" key="1">
    <source>
        <dbReference type="EMBL" id="MBX15216.1"/>
    </source>
</evidence>
<dbReference type="GO" id="GO:0016603">
    <property type="term" value="F:glutaminyl-peptide cyclotransferase activity"/>
    <property type="evidence" value="ECO:0007669"/>
    <property type="project" value="InterPro"/>
</dbReference>
<dbReference type="Pfam" id="PF05096">
    <property type="entry name" value="Glu_cyclase_2"/>
    <property type="match status" value="1"/>
</dbReference>
<sequence>MFQSSVRRVALQTGKVEIIQMMDSSYFGEGLTLLGDRLFQVTWLTKTGFIYDRINLTKIEKFTHQMKDGWGLASDGKIIFGSDGSSTLYKLDPKTFKVIGKHIIKYNGHEVRYLNELEFINDEVWANVWQTDCIARISKQDGSMLGWVLLQNLRKELLAAGNSRIDVLNGIAWDSKENRLFVTGKLWPKLYEIRLHPVGEHLNGRTIEQLCIPAHL</sequence>
<evidence type="ECO:0008006" key="2">
    <source>
        <dbReference type="Google" id="ProtNLM"/>
    </source>
</evidence>
<proteinExistence type="predicted"/>
<protein>
    <recommendedName>
        <fullName evidence="2">Glutaminyl-peptide cyclotransferase</fullName>
    </recommendedName>
</protein>
<dbReference type="InterPro" id="IPR007788">
    <property type="entry name" value="QCT"/>
</dbReference>
<reference evidence="1" key="1">
    <citation type="submission" date="2018-02" db="EMBL/GenBank/DDBJ databases">
        <title>Rhizophora mucronata_Transcriptome.</title>
        <authorList>
            <person name="Meera S.P."/>
            <person name="Sreeshan A."/>
            <person name="Augustine A."/>
        </authorList>
    </citation>
    <scope>NUCLEOTIDE SEQUENCE</scope>
    <source>
        <tissue evidence="1">Leaf</tissue>
    </source>
</reference>
<dbReference type="PANTHER" id="PTHR31270:SF1">
    <property type="entry name" value="GLUTAMINYL-PEPTIDE CYCLOTRANSFERASE"/>
    <property type="match status" value="1"/>
</dbReference>
<dbReference type="PANTHER" id="PTHR31270">
    <property type="entry name" value="GLUTAMINYL-PEPTIDE CYCLOTRANSFERASE"/>
    <property type="match status" value="1"/>
</dbReference>
<dbReference type="SUPFAM" id="SSF63825">
    <property type="entry name" value="YWTD domain"/>
    <property type="match status" value="1"/>
</dbReference>
<organism evidence="1">
    <name type="scientific">Rhizophora mucronata</name>
    <name type="common">Asiatic mangrove</name>
    <dbReference type="NCBI Taxonomy" id="61149"/>
    <lineage>
        <taxon>Eukaryota</taxon>
        <taxon>Viridiplantae</taxon>
        <taxon>Streptophyta</taxon>
        <taxon>Embryophyta</taxon>
        <taxon>Tracheophyta</taxon>
        <taxon>Spermatophyta</taxon>
        <taxon>Magnoliopsida</taxon>
        <taxon>eudicotyledons</taxon>
        <taxon>Gunneridae</taxon>
        <taxon>Pentapetalae</taxon>
        <taxon>rosids</taxon>
        <taxon>fabids</taxon>
        <taxon>Malpighiales</taxon>
        <taxon>Rhizophoraceae</taxon>
        <taxon>Rhizophora</taxon>
    </lineage>
</organism>
<name>A0A2P2LB75_RHIMU</name>